<feature type="non-terminal residue" evidence="2">
    <location>
        <position position="145"/>
    </location>
</feature>
<dbReference type="Gene3D" id="3.30.950.30">
    <property type="entry name" value="Schlafen, AAA domain"/>
    <property type="match status" value="1"/>
</dbReference>
<proteinExistence type="predicted"/>
<protein>
    <recommendedName>
        <fullName evidence="1">Schlafen AlbA-2 domain-containing protein</fullName>
    </recommendedName>
</protein>
<feature type="domain" description="Schlafen AlbA-2" evidence="1">
    <location>
        <begin position="11"/>
        <end position="123"/>
    </location>
</feature>
<dbReference type="AlphaFoldDB" id="X1QQ77"/>
<dbReference type="InterPro" id="IPR007421">
    <property type="entry name" value="Schlafen_AlbA_2_dom"/>
</dbReference>
<dbReference type="InterPro" id="IPR038461">
    <property type="entry name" value="Schlafen_AlbA_2_dom_sf"/>
</dbReference>
<name>X1QQ77_9ZZZZ</name>
<dbReference type="PANTHER" id="PTHR30595:SF6">
    <property type="entry name" value="SCHLAFEN ALBA-2 DOMAIN-CONTAINING PROTEIN"/>
    <property type="match status" value="1"/>
</dbReference>
<dbReference type="Pfam" id="PF04326">
    <property type="entry name" value="SLFN_AlbA_2"/>
    <property type="match status" value="1"/>
</dbReference>
<gene>
    <name evidence="2" type="ORF">S06H3_53480</name>
</gene>
<comment type="caution">
    <text evidence="2">The sequence shown here is derived from an EMBL/GenBank/DDBJ whole genome shotgun (WGS) entry which is preliminary data.</text>
</comment>
<accession>X1QQ77</accession>
<organism evidence="2">
    <name type="scientific">marine sediment metagenome</name>
    <dbReference type="NCBI Taxonomy" id="412755"/>
    <lineage>
        <taxon>unclassified sequences</taxon>
        <taxon>metagenomes</taxon>
        <taxon>ecological metagenomes</taxon>
    </lineage>
</organism>
<sequence>MDIERILQAGESQSVECKKSLSQMKEGCKTLCGMLNAEVDAGMVLFGISPENEVVGIGGNLDSAQRSLVQHIQQKFDPSIKVSIQIEEYEGKKILILSAKRSNDVRYYEYDGRAFFKEGSTKRCLSIQEKESLNNSRFDKINILE</sequence>
<evidence type="ECO:0000259" key="1">
    <source>
        <dbReference type="Pfam" id="PF04326"/>
    </source>
</evidence>
<reference evidence="2" key="1">
    <citation type="journal article" date="2014" name="Front. Microbiol.">
        <title>High frequency of phylogenetically diverse reductive dehalogenase-homologous genes in deep subseafloor sedimentary metagenomes.</title>
        <authorList>
            <person name="Kawai M."/>
            <person name="Futagami T."/>
            <person name="Toyoda A."/>
            <person name="Takaki Y."/>
            <person name="Nishi S."/>
            <person name="Hori S."/>
            <person name="Arai W."/>
            <person name="Tsubouchi T."/>
            <person name="Morono Y."/>
            <person name="Uchiyama I."/>
            <person name="Ito T."/>
            <person name="Fujiyama A."/>
            <person name="Inagaki F."/>
            <person name="Takami H."/>
        </authorList>
    </citation>
    <scope>NUCLEOTIDE SEQUENCE</scope>
    <source>
        <strain evidence="2">Expedition CK06-06</strain>
    </source>
</reference>
<evidence type="ECO:0000313" key="2">
    <source>
        <dbReference type="EMBL" id="GAI56941.1"/>
    </source>
</evidence>
<dbReference type="EMBL" id="BARV01034100">
    <property type="protein sequence ID" value="GAI56941.1"/>
    <property type="molecule type" value="Genomic_DNA"/>
</dbReference>
<dbReference type="PANTHER" id="PTHR30595">
    <property type="entry name" value="GLPR-RELATED TRANSCRIPTIONAL REPRESSOR"/>
    <property type="match status" value="1"/>
</dbReference>